<gene>
    <name evidence="1" type="ORF">GCM10010412_027370</name>
</gene>
<comment type="caution">
    <text evidence="1">The sequence shown here is derived from an EMBL/GenBank/DDBJ whole genome shotgun (WGS) entry which is preliminary data.</text>
</comment>
<name>A0ABN3RNF6_9ACTN</name>
<protein>
    <recommendedName>
        <fullName evidence="3">Neutral/alkaline non-lysosomal ceramidase N-terminal domain-containing protein</fullName>
    </recommendedName>
</protein>
<dbReference type="Proteomes" id="UP001501666">
    <property type="component" value="Unassembled WGS sequence"/>
</dbReference>
<accession>A0ABN3RNF6</accession>
<keyword evidence="2" id="KW-1185">Reference proteome</keyword>
<dbReference type="EMBL" id="BAAATE010000005">
    <property type="protein sequence ID" value="GAA2656992.1"/>
    <property type="molecule type" value="Genomic_DNA"/>
</dbReference>
<evidence type="ECO:0000313" key="1">
    <source>
        <dbReference type="EMBL" id="GAA2656992.1"/>
    </source>
</evidence>
<evidence type="ECO:0000313" key="2">
    <source>
        <dbReference type="Proteomes" id="UP001501666"/>
    </source>
</evidence>
<dbReference type="RefSeq" id="WP_346146364.1">
    <property type="nucleotide sequence ID" value="NZ_BAAATE010000005.1"/>
</dbReference>
<organism evidence="1 2">
    <name type="scientific">Nonomuraea recticatena</name>
    <dbReference type="NCBI Taxonomy" id="46178"/>
    <lineage>
        <taxon>Bacteria</taxon>
        <taxon>Bacillati</taxon>
        <taxon>Actinomycetota</taxon>
        <taxon>Actinomycetes</taxon>
        <taxon>Streptosporangiales</taxon>
        <taxon>Streptosporangiaceae</taxon>
        <taxon>Nonomuraea</taxon>
    </lineage>
</organism>
<reference evidence="1 2" key="1">
    <citation type="journal article" date="2019" name="Int. J. Syst. Evol. Microbiol.">
        <title>The Global Catalogue of Microorganisms (GCM) 10K type strain sequencing project: providing services to taxonomists for standard genome sequencing and annotation.</title>
        <authorList>
            <consortium name="The Broad Institute Genomics Platform"/>
            <consortium name="The Broad Institute Genome Sequencing Center for Infectious Disease"/>
            <person name="Wu L."/>
            <person name="Ma J."/>
        </authorList>
    </citation>
    <scope>NUCLEOTIDE SEQUENCE [LARGE SCALE GENOMIC DNA]</scope>
    <source>
        <strain evidence="1 2">JCM 6835</strain>
    </source>
</reference>
<sequence>MSRAMDVGYGSAGLTVPEGTPMGGYLDRQGPSAGTLDPLEVSAVTWSDGERRFALAVADLVCVNDDLAERAREAAGCELWLAATHTHAGPETGCVPGGGPTPEPWLDLVAEAVRTAVHRAVDSERPSEGVALRGDLRGVGADRSRPQAEAVVPLDVIAVRDGGLAGVVVVLPVHPTVLPAANLLVSADLAGAVRRALKERLGPGVWVVVATGAAGDISTRHTRRGQDAAELDRLGAVVADRCLDLLTDSGGVHSGGSGRGGEGAGRAAGGRVWAAGSRVGTARRRIALARAAVAVDADSLAADLERAEAAGDPVSARLARSRVEGLRARHTPAAEAGAIDAEVGVARVGGLALVGLPGEPFLAVADQIAEAAPCPTVVLGYVNGYPGYLPTADAYRRTEYEVLASQVAEGSAEQLAATALALLAESGPRT</sequence>
<proteinExistence type="predicted"/>
<evidence type="ECO:0008006" key="3">
    <source>
        <dbReference type="Google" id="ProtNLM"/>
    </source>
</evidence>